<accession>F4PN06</accession>
<keyword evidence="2" id="KW-1185">Reference proteome</keyword>
<organism evidence="1 2">
    <name type="scientific">Cavenderia fasciculata</name>
    <name type="common">Slime mold</name>
    <name type="synonym">Dictyostelium fasciculatum</name>
    <dbReference type="NCBI Taxonomy" id="261658"/>
    <lineage>
        <taxon>Eukaryota</taxon>
        <taxon>Amoebozoa</taxon>
        <taxon>Evosea</taxon>
        <taxon>Eumycetozoa</taxon>
        <taxon>Dictyostelia</taxon>
        <taxon>Acytosteliales</taxon>
        <taxon>Cavenderiaceae</taxon>
        <taxon>Cavenderia</taxon>
    </lineage>
</organism>
<dbReference type="KEGG" id="dfa:DFA_05029"/>
<protein>
    <submittedName>
        <fullName evidence="1">Uncharacterized protein</fullName>
    </submittedName>
</protein>
<reference evidence="2" key="1">
    <citation type="journal article" date="2011" name="Genome Res.">
        <title>Phylogeny-wide analysis of social amoeba genomes highlights ancient origins for complex intercellular communication.</title>
        <authorList>
            <person name="Heidel A.J."/>
            <person name="Lawal H.M."/>
            <person name="Felder M."/>
            <person name="Schilde C."/>
            <person name="Helps N.R."/>
            <person name="Tunggal B."/>
            <person name="Rivero F."/>
            <person name="John U."/>
            <person name="Schleicher M."/>
            <person name="Eichinger L."/>
            <person name="Platzer M."/>
            <person name="Noegel A.A."/>
            <person name="Schaap P."/>
            <person name="Gloeckner G."/>
        </authorList>
    </citation>
    <scope>NUCLEOTIDE SEQUENCE [LARGE SCALE GENOMIC DNA]</scope>
    <source>
        <strain evidence="2">SH3</strain>
    </source>
</reference>
<dbReference type="RefSeq" id="XP_004360750.1">
    <property type="nucleotide sequence ID" value="XM_004360693.1"/>
</dbReference>
<sequence length="48" mass="5516">MRYESDDDATDVVKTVIKIVPFRGKNSCVFLNMTKIRDSAILKLIKNE</sequence>
<dbReference type="Proteomes" id="UP000007797">
    <property type="component" value="Unassembled WGS sequence"/>
</dbReference>
<proteinExistence type="predicted"/>
<name>F4PN06_CACFS</name>
<evidence type="ECO:0000313" key="1">
    <source>
        <dbReference type="EMBL" id="EGG22899.1"/>
    </source>
</evidence>
<gene>
    <name evidence="1" type="ORF">DFA_05029</name>
</gene>
<dbReference type="AlphaFoldDB" id="F4PN06"/>
<dbReference type="GeneID" id="14875497"/>
<evidence type="ECO:0000313" key="2">
    <source>
        <dbReference type="Proteomes" id="UP000007797"/>
    </source>
</evidence>
<dbReference type="EMBL" id="GL883008">
    <property type="protein sequence ID" value="EGG22899.1"/>
    <property type="molecule type" value="Genomic_DNA"/>
</dbReference>